<keyword evidence="5" id="KW-0812">Transmembrane</keyword>
<gene>
    <name evidence="11" type="primary">rseP</name>
    <name evidence="11" type="ORF">DN745_13555</name>
</gene>
<dbReference type="SMART" id="SM00228">
    <property type="entry name" value="PDZ"/>
    <property type="match status" value="3"/>
</dbReference>
<organism evidence="11 12">
    <name type="scientific">Bradymonas sediminis</name>
    <dbReference type="NCBI Taxonomy" id="1548548"/>
    <lineage>
        <taxon>Bacteria</taxon>
        <taxon>Deltaproteobacteria</taxon>
        <taxon>Bradymonadales</taxon>
        <taxon>Bradymonadaceae</taxon>
        <taxon>Bradymonas</taxon>
    </lineage>
</organism>
<dbReference type="AlphaFoldDB" id="A0A2Z4FMV5"/>
<dbReference type="OrthoDB" id="9782003at2"/>
<comment type="subcellular location">
    <subcellularLocation>
        <location evidence="2">Membrane</location>
        <topology evidence="2">Multi-pass membrane protein</topology>
    </subcellularLocation>
</comment>
<evidence type="ECO:0000256" key="8">
    <source>
        <dbReference type="ARBA" id="ARBA00022989"/>
    </source>
</evidence>
<evidence type="ECO:0000256" key="5">
    <source>
        <dbReference type="ARBA" id="ARBA00022692"/>
    </source>
</evidence>
<dbReference type="SUPFAM" id="SSF50156">
    <property type="entry name" value="PDZ domain-like"/>
    <property type="match status" value="3"/>
</dbReference>
<sequence length="572" mass="63805">MSFIYFIILIGVLIFVHELGHFLFAKLFGVKVLRFSIGMGPKMVGFTRGETEYVICWLPLGGYVRMLGFELDEVEELSEEDRGRSLMMQPIWQRAIITLAGPVFNLILPLIIYFIAGMMQTTAPPSVVGEVFAETPAAEAGLQAGDQITRLDDTPITYWHELNQFMGDAYDREVALTYTRDGESQTVSVRPEKKTSTDFMGLHVRTYGMLGIHQQPYGATIGLRNPDSPAAKAGLQTFDRVININGESITRYDEIESIVRQSEGKPLKMLVMHRRAIDTDYARFYAQQPAEIEVRAEKIDGVYSLNLDSAEMYLSKVDADSPAALAGLRTGDKVLAIDGRVYSNFAQLSRQIINEVNEGVVAQKAEGVDEPKIELEYKLTYERDEQVHETTFAPIVRKYKGHGDQPVYRVVFGWGHLSERVEPDEIDFPALTRAGFAASQAIEETTNFSKMIVMGFVRMAQGRVGMDNLGGPIMIGELAAEAGKAGWGPFLQMMALISINLGVINLLPIPMLDGGHLLLYALEAIKRGPLSYRTRQVAAYVGISIIVFLMVFAFKNDIERNWDSIAAWINNL</sequence>
<comment type="cofactor">
    <cofactor evidence="1">
        <name>Zn(2+)</name>
        <dbReference type="ChEBI" id="CHEBI:29105"/>
    </cofactor>
</comment>
<dbReference type="Pfam" id="PF17820">
    <property type="entry name" value="PDZ_6"/>
    <property type="match status" value="2"/>
</dbReference>
<dbReference type="CDD" id="cd23081">
    <property type="entry name" value="cpPDZ_EcRseP-like"/>
    <property type="match status" value="1"/>
</dbReference>
<dbReference type="Gene3D" id="2.30.42.10">
    <property type="match status" value="3"/>
</dbReference>
<comment type="similarity">
    <text evidence="3">Belongs to the peptidase M50B family.</text>
</comment>
<keyword evidence="4 11" id="KW-0645">Protease</keyword>
<evidence type="ECO:0000313" key="12">
    <source>
        <dbReference type="Proteomes" id="UP000249799"/>
    </source>
</evidence>
<dbReference type="KEGG" id="bsed:DN745_13555"/>
<evidence type="ECO:0000256" key="7">
    <source>
        <dbReference type="ARBA" id="ARBA00022833"/>
    </source>
</evidence>
<dbReference type="PROSITE" id="PS50106">
    <property type="entry name" value="PDZ"/>
    <property type="match status" value="2"/>
</dbReference>
<evidence type="ECO:0000256" key="1">
    <source>
        <dbReference type="ARBA" id="ARBA00001947"/>
    </source>
</evidence>
<dbReference type="InterPro" id="IPR036034">
    <property type="entry name" value="PDZ_sf"/>
</dbReference>
<accession>A0A2Z4FMV5</accession>
<dbReference type="Pfam" id="PF02163">
    <property type="entry name" value="Peptidase_M50"/>
    <property type="match status" value="1"/>
</dbReference>
<proteinExistence type="inferred from homology"/>
<dbReference type="InterPro" id="IPR004387">
    <property type="entry name" value="Pept_M50_Zn"/>
</dbReference>
<dbReference type="Proteomes" id="UP000249799">
    <property type="component" value="Chromosome"/>
</dbReference>
<evidence type="ECO:0000256" key="6">
    <source>
        <dbReference type="ARBA" id="ARBA00022801"/>
    </source>
</evidence>
<reference evidence="11 12" key="1">
    <citation type="submission" date="2018-06" db="EMBL/GenBank/DDBJ databases">
        <title>Lujinxingia sediminis gen. nov. sp. nov., a new facultative anaerobic member of the class Deltaproteobacteria, and proposal of Lujinxingaceae fam. nov.</title>
        <authorList>
            <person name="Guo L.-Y."/>
            <person name="Li C.-M."/>
            <person name="Wang S."/>
            <person name="Du Z.-J."/>
        </authorList>
    </citation>
    <scope>NUCLEOTIDE SEQUENCE [LARGE SCALE GENOMIC DNA]</scope>
    <source>
        <strain evidence="11 12">FA350</strain>
    </source>
</reference>
<evidence type="ECO:0000256" key="2">
    <source>
        <dbReference type="ARBA" id="ARBA00004141"/>
    </source>
</evidence>
<evidence type="ECO:0000313" key="11">
    <source>
        <dbReference type="EMBL" id="AWV90299.1"/>
    </source>
</evidence>
<dbReference type="InterPro" id="IPR008915">
    <property type="entry name" value="Peptidase_M50"/>
</dbReference>
<dbReference type="CDD" id="cd06163">
    <property type="entry name" value="S2P-M50_PDZ_RseP-like"/>
    <property type="match status" value="2"/>
</dbReference>
<protein>
    <submittedName>
        <fullName evidence="11">RIP metalloprotease RseP</fullName>
    </submittedName>
</protein>
<dbReference type="RefSeq" id="WP_111335652.1">
    <property type="nucleotide sequence ID" value="NZ_CP030032.1"/>
</dbReference>
<dbReference type="EMBL" id="CP030032">
    <property type="protein sequence ID" value="AWV90299.1"/>
    <property type="molecule type" value="Genomic_DNA"/>
</dbReference>
<keyword evidence="8" id="KW-1133">Transmembrane helix</keyword>
<dbReference type="GO" id="GO:0006508">
    <property type="term" value="P:proteolysis"/>
    <property type="evidence" value="ECO:0007669"/>
    <property type="project" value="UniProtKB-KW"/>
</dbReference>
<name>A0A2Z4FMV5_9DELT</name>
<dbReference type="GO" id="GO:0004222">
    <property type="term" value="F:metalloendopeptidase activity"/>
    <property type="evidence" value="ECO:0007669"/>
    <property type="project" value="InterPro"/>
</dbReference>
<dbReference type="NCBIfam" id="TIGR00054">
    <property type="entry name" value="RIP metalloprotease RseP"/>
    <property type="match status" value="1"/>
</dbReference>
<keyword evidence="6" id="KW-0378">Hydrolase</keyword>
<evidence type="ECO:0000256" key="3">
    <source>
        <dbReference type="ARBA" id="ARBA00007931"/>
    </source>
</evidence>
<dbReference type="InterPro" id="IPR001478">
    <property type="entry name" value="PDZ"/>
</dbReference>
<keyword evidence="10" id="KW-0472">Membrane</keyword>
<dbReference type="InterPro" id="IPR041489">
    <property type="entry name" value="PDZ_6"/>
</dbReference>
<keyword evidence="7" id="KW-0862">Zinc</keyword>
<evidence type="ECO:0000256" key="10">
    <source>
        <dbReference type="ARBA" id="ARBA00023136"/>
    </source>
</evidence>
<keyword evidence="9 11" id="KW-0482">Metalloprotease</keyword>
<evidence type="ECO:0000256" key="9">
    <source>
        <dbReference type="ARBA" id="ARBA00023049"/>
    </source>
</evidence>
<evidence type="ECO:0000256" key="4">
    <source>
        <dbReference type="ARBA" id="ARBA00022670"/>
    </source>
</evidence>
<dbReference type="GO" id="GO:0016020">
    <property type="term" value="C:membrane"/>
    <property type="evidence" value="ECO:0007669"/>
    <property type="project" value="UniProtKB-SubCell"/>
</dbReference>
<dbReference type="PANTHER" id="PTHR42837">
    <property type="entry name" value="REGULATOR OF SIGMA-E PROTEASE RSEP"/>
    <property type="match status" value="1"/>
</dbReference>
<keyword evidence="12" id="KW-1185">Reference proteome</keyword>
<dbReference type="PANTHER" id="PTHR42837:SF2">
    <property type="entry name" value="MEMBRANE METALLOPROTEASE ARASP2, CHLOROPLASTIC-RELATED"/>
    <property type="match status" value="1"/>
</dbReference>